<protein>
    <submittedName>
        <fullName evidence="1">Uncharacterized protein</fullName>
    </submittedName>
</protein>
<evidence type="ECO:0000313" key="2">
    <source>
        <dbReference type="Proteomes" id="UP001497623"/>
    </source>
</evidence>
<proteinExistence type="predicted"/>
<gene>
    <name evidence="1" type="ORF">MNOR_LOCUS25753</name>
</gene>
<dbReference type="EMBL" id="CAXKWB010024952">
    <property type="protein sequence ID" value="CAL4126993.1"/>
    <property type="molecule type" value="Genomic_DNA"/>
</dbReference>
<keyword evidence="2" id="KW-1185">Reference proteome</keyword>
<organism evidence="1 2">
    <name type="scientific">Meganyctiphanes norvegica</name>
    <name type="common">Northern krill</name>
    <name type="synonym">Thysanopoda norvegica</name>
    <dbReference type="NCBI Taxonomy" id="48144"/>
    <lineage>
        <taxon>Eukaryota</taxon>
        <taxon>Metazoa</taxon>
        <taxon>Ecdysozoa</taxon>
        <taxon>Arthropoda</taxon>
        <taxon>Crustacea</taxon>
        <taxon>Multicrustacea</taxon>
        <taxon>Malacostraca</taxon>
        <taxon>Eumalacostraca</taxon>
        <taxon>Eucarida</taxon>
        <taxon>Euphausiacea</taxon>
        <taxon>Euphausiidae</taxon>
        <taxon>Meganyctiphanes</taxon>
    </lineage>
</organism>
<reference evidence="1 2" key="1">
    <citation type="submission" date="2024-05" db="EMBL/GenBank/DDBJ databases">
        <authorList>
            <person name="Wallberg A."/>
        </authorList>
    </citation>
    <scope>NUCLEOTIDE SEQUENCE [LARGE SCALE GENOMIC DNA]</scope>
</reference>
<dbReference type="Proteomes" id="UP001497623">
    <property type="component" value="Unassembled WGS sequence"/>
</dbReference>
<feature type="non-terminal residue" evidence="1">
    <location>
        <position position="1"/>
    </location>
</feature>
<comment type="caution">
    <text evidence="1">The sequence shown here is derived from an EMBL/GenBank/DDBJ whole genome shotgun (WGS) entry which is preliminary data.</text>
</comment>
<dbReference type="AlphaFoldDB" id="A0AAV2RN31"/>
<evidence type="ECO:0000313" key="1">
    <source>
        <dbReference type="EMBL" id="CAL4126993.1"/>
    </source>
</evidence>
<accession>A0AAV2RN31</accession>
<feature type="non-terminal residue" evidence="1">
    <location>
        <position position="118"/>
    </location>
</feature>
<name>A0AAV2RN31_MEGNR</name>
<sequence length="118" mass="12514">VQSSMCAKNEDSGCPTTNRCLNRGGVCTSKKIGCSSDQQAEEGCNIVKCDCCVDKETTTTDITDILINMTKRLETGCKSTNRCTKKGGVCVAKKIGCKKSQKAISGCNKNKCDCCVPG</sequence>